<reference evidence="1 2" key="1">
    <citation type="journal article" date="2021" name="Nat. Plants">
        <title>The Taxus genome provides insights into paclitaxel biosynthesis.</title>
        <authorList>
            <person name="Xiong X."/>
            <person name="Gou J."/>
            <person name="Liao Q."/>
            <person name="Li Y."/>
            <person name="Zhou Q."/>
            <person name="Bi G."/>
            <person name="Li C."/>
            <person name="Du R."/>
            <person name="Wang X."/>
            <person name="Sun T."/>
            <person name="Guo L."/>
            <person name="Liang H."/>
            <person name="Lu P."/>
            <person name="Wu Y."/>
            <person name="Zhang Z."/>
            <person name="Ro D.K."/>
            <person name="Shang Y."/>
            <person name="Huang S."/>
            <person name="Yan J."/>
        </authorList>
    </citation>
    <scope>NUCLEOTIDE SEQUENCE [LARGE SCALE GENOMIC DNA]</scope>
    <source>
        <strain evidence="1">Ta-2019</strain>
    </source>
</reference>
<accession>A0AA38CRE6</accession>
<gene>
    <name evidence="1" type="ORF">KI387_014971</name>
</gene>
<dbReference type="Proteomes" id="UP000824469">
    <property type="component" value="Unassembled WGS sequence"/>
</dbReference>
<evidence type="ECO:0000313" key="1">
    <source>
        <dbReference type="EMBL" id="KAH9303388.1"/>
    </source>
</evidence>
<sequence length="53" mass="5920">DRCRLRRTGSGYCGKLGMPQDELWISLVIVQRTLVGRNEVLGGLGGIWRDFNG</sequence>
<comment type="caution">
    <text evidence="1">The sequence shown here is derived from an EMBL/GenBank/DDBJ whole genome shotgun (WGS) entry which is preliminary data.</text>
</comment>
<proteinExistence type="predicted"/>
<name>A0AA38CRE6_TAXCH</name>
<feature type="non-terminal residue" evidence="1">
    <location>
        <position position="1"/>
    </location>
</feature>
<dbReference type="AlphaFoldDB" id="A0AA38CRE6"/>
<keyword evidence="2" id="KW-1185">Reference proteome</keyword>
<protein>
    <submittedName>
        <fullName evidence="1">Uncharacterized protein</fullName>
    </submittedName>
</protein>
<organism evidence="1 2">
    <name type="scientific">Taxus chinensis</name>
    <name type="common">Chinese yew</name>
    <name type="synonym">Taxus wallichiana var. chinensis</name>
    <dbReference type="NCBI Taxonomy" id="29808"/>
    <lineage>
        <taxon>Eukaryota</taxon>
        <taxon>Viridiplantae</taxon>
        <taxon>Streptophyta</taxon>
        <taxon>Embryophyta</taxon>
        <taxon>Tracheophyta</taxon>
        <taxon>Spermatophyta</taxon>
        <taxon>Pinopsida</taxon>
        <taxon>Pinidae</taxon>
        <taxon>Conifers II</taxon>
        <taxon>Cupressales</taxon>
        <taxon>Taxaceae</taxon>
        <taxon>Taxus</taxon>
    </lineage>
</organism>
<feature type="non-terminal residue" evidence="1">
    <location>
        <position position="53"/>
    </location>
</feature>
<evidence type="ECO:0000313" key="2">
    <source>
        <dbReference type="Proteomes" id="UP000824469"/>
    </source>
</evidence>
<dbReference type="EMBL" id="JAHRHJ020000009">
    <property type="protein sequence ID" value="KAH9303388.1"/>
    <property type="molecule type" value="Genomic_DNA"/>
</dbReference>